<evidence type="ECO:0008006" key="3">
    <source>
        <dbReference type="Google" id="ProtNLM"/>
    </source>
</evidence>
<dbReference type="OrthoDB" id="543755at2"/>
<dbReference type="AlphaFoldDB" id="W0A4Z5"/>
<evidence type="ECO:0000313" key="1">
    <source>
        <dbReference type="EMBL" id="AHE52106.1"/>
    </source>
</evidence>
<dbReference type="eggNOG" id="COG3563">
    <property type="taxonomic scope" value="Bacteria"/>
</dbReference>
<protein>
    <recommendedName>
        <fullName evidence="3">Capsule polysaccharide biosynthesis protein</fullName>
    </recommendedName>
</protein>
<keyword evidence="2" id="KW-1185">Reference proteome</keyword>
<dbReference type="GO" id="GO:0015774">
    <property type="term" value="P:polysaccharide transport"/>
    <property type="evidence" value="ECO:0007669"/>
    <property type="project" value="InterPro"/>
</dbReference>
<gene>
    <name evidence="1" type="ORF">NX02_01720</name>
</gene>
<dbReference type="Pfam" id="PF05159">
    <property type="entry name" value="Capsule_synth"/>
    <property type="match status" value="2"/>
</dbReference>
<dbReference type="Proteomes" id="UP000018851">
    <property type="component" value="Chromosome"/>
</dbReference>
<dbReference type="InterPro" id="IPR007833">
    <property type="entry name" value="Capsule_polysaccharide_synth"/>
</dbReference>
<sequence>MIAPRPLLRVPPFPGARVNDVAVRGRGGAQASPAACVRALRQHRVGGSFWAAQPALDPDRRLVARPASAVQAEAMLERARAEKTEHKLLFWLPAALSWRPTRSSVPCVNDPCDPWHMLAHAEMLWADAADEAMLIARIAGGAVTPFGAGPYAIGTAEALVARHVVAGLTYIDPFEGDESDALATIELLGGWRRLIDSNRAIGAAVGFARWKRETVEPLLWNGSDRVRFVPANPAILSELAPGESLAIWKARVPEAFLAAAEAAPNDLHEVEDGFIRSIGLGANCVPPLSVVVDPVGVHYDPSRPSALENLLEHATFDAATRDQAARLRVAIRLSGLSKYEIGSGALPRPGGARRHILVPGQVEDDRSVRAGGGTVAGNLDLLRRVRALNPDAFILYKPHPDVESGHRAGRIAEAETLSLADLIVRDAAMSQLLDMVDDVHVLTSLAGFEALLRDKPVTTHGVPFYAGWGLTEDLGDVPARRTRRRSVDDLIAAVLIAYPRYLDPLTLLPCSPEVLVRRLAGGARRQNEAIVSWRRLQGALRRTFSRIGATA</sequence>
<proteinExistence type="predicted"/>
<dbReference type="RefSeq" id="WP_025290477.1">
    <property type="nucleotide sequence ID" value="NZ_CP006644.1"/>
</dbReference>
<accession>W0A4Z5</accession>
<dbReference type="STRING" id="1123269.NX02_01720"/>
<dbReference type="GO" id="GO:0000271">
    <property type="term" value="P:polysaccharide biosynthetic process"/>
    <property type="evidence" value="ECO:0007669"/>
    <property type="project" value="InterPro"/>
</dbReference>
<organism evidence="1 2">
    <name type="scientific">Sphingomonas sanxanigenens DSM 19645 = NX02</name>
    <dbReference type="NCBI Taxonomy" id="1123269"/>
    <lineage>
        <taxon>Bacteria</taxon>
        <taxon>Pseudomonadati</taxon>
        <taxon>Pseudomonadota</taxon>
        <taxon>Alphaproteobacteria</taxon>
        <taxon>Sphingomonadales</taxon>
        <taxon>Sphingomonadaceae</taxon>
        <taxon>Sphingomonas</taxon>
    </lineage>
</organism>
<dbReference type="EMBL" id="CP006644">
    <property type="protein sequence ID" value="AHE52106.1"/>
    <property type="molecule type" value="Genomic_DNA"/>
</dbReference>
<dbReference type="CDD" id="cd16439">
    <property type="entry name" value="beta_Kdo_transferase_KpsC_2"/>
    <property type="match status" value="1"/>
</dbReference>
<reference evidence="1 2" key="1">
    <citation type="submission" date="2013-07" db="EMBL/GenBank/DDBJ databases">
        <title>Completed genome of Sphingomonas sanxanigenens NX02.</title>
        <authorList>
            <person name="Ma T."/>
            <person name="Huang H."/>
            <person name="Wu M."/>
            <person name="Li X."/>
            <person name="Li G."/>
        </authorList>
    </citation>
    <scope>NUCLEOTIDE SEQUENCE [LARGE SCALE GENOMIC DNA]</scope>
    <source>
        <strain evidence="1 2">NX02</strain>
    </source>
</reference>
<evidence type="ECO:0000313" key="2">
    <source>
        <dbReference type="Proteomes" id="UP000018851"/>
    </source>
</evidence>
<dbReference type="PATRIC" id="fig|1123269.5.peg.348"/>
<dbReference type="HOGENOM" id="CLU_025998_0_0_5"/>
<name>W0A4Z5_9SPHN</name>
<dbReference type="KEGG" id="ssan:NX02_01720"/>